<evidence type="ECO:0000313" key="4">
    <source>
        <dbReference type="Proteomes" id="UP001596620"/>
    </source>
</evidence>
<accession>A0ABW2UX23</accession>
<protein>
    <submittedName>
        <fullName evidence="3">Aryl-sulfate sulfotransferase</fullName>
    </submittedName>
</protein>
<reference evidence="4" key="1">
    <citation type="journal article" date="2019" name="Int. J. Syst. Evol. Microbiol.">
        <title>The Global Catalogue of Microorganisms (GCM) 10K type strain sequencing project: providing services to taxonomists for standard genome sequencing and annotation.</title>
        <authorList>
            <consortium name="The Broad Institute Genomics Platform"/>
            <consortium name="The Broad Institute Genome Sequencing Center for Infectious Disease"/>
            <person name="Wu L."/>
            <person name="Ma J."/>
        </authorList>
    </citation>
    <scope>NUCLEOTIDE SEQUENCE [LARGE SCALE GENOMIC DNA]</scope>
    <source>
        <strain evidence="4">JCM 30234</strain>
    </source>
</reference>
<proteinExistence type="predicted"/>
<dbReference type="InterPro" id="IPR053143">
    <property type="entry name" value="Arylsulfate_ST"/>
</dbReference>
<dbReference type="Proteomes" id="UP001596620">
    <property type="component" value="Unassembled WGS sequence"/>
</dbReference>
<dbReference type="PANTHER" id="PTHR35340:SF10">
    <property type="entry name" value="CYTOPLASMIC PROTEIN"/>
    <property type="match status" value="1"/>
</dbReference>
<dbReference type="InterPro" id="IPR038477">
    <property type="entry name" value="ASST_N_sf"/>
</dbReference>
<dbReference type="InterPro" id="IPR010262">
    <property type="entry name" value="Arylsulfotransferase_bact"/>
</dbReference>
<dbReference type="Pfam" id="PF05935">
    <property type="entry name" value="Arylsulfotrans"/>
    <property type="match status" value="1"/>
</dbReference>
<feature type="domain" description="Arylsulfotransferase N-terminal" evidence="2">
    <location>
        <begin position="89"/>
        <end position="173"/>
    </location>
</feature>
<comment type="caution">
    <text evidence="3">The sequence shown here is derived from an EMBL/GenBank/DDBJ whole genome shotgun (WGS) entry which is preliminary data.</text>
</comment>
<dbReference type="Pfam" id="PF17425">
    <property type="entry name" value="Arylsulfotran_N"/>
    <property type="match status" value="1"/>
</dbReference>
<name>A0ABW2UX23_9BACI</name>
<dbReference type="PROSITE" id="PS51257">
    <property type="entry name" value="PROKAR_LIPOPROTEIN"/>
    <property type="match status" value="1"/>
</dbReference>
<dbReference type="EMBL" id="JBHTGR010000015">
    <property type="protein sequence ID" value="MFC7747110.1"/>
    <property type="molecule type" value="Genomic_DNA"/>
</dbReference>
<dbReference type="RefSeq" id="WP_382358630.1">
    <property type="nucleotide sequence ID" value="NZ_JBHTGR010000015.1"/>
</dbReference>
<evidence type="ECO:0000256" key="1">
    <source>
        <dbReference type="SAM" id="MobiDB-lite"/>
    </source>
</evidence>
<feature type="region of interest" description="Disordered" evidence="1">
    <location>
        <begin position="26"/>
        <end position="60"/>
    </location>
</feature>
<dbReference type="Gene3D" id="2.60.40.3100">
    <property type="entry name" value="Arylsulphate sulphotransferase monomer, N-terminal domain"/>
    <property type="match status" value="1"/>
</dbReference>
<evidence type="ECO:0000313" key="3">
    <source>
        <dbReference type="EMBL" id="MFC7747110.1"/>
    </source>
</evidence>
<sequence>MERRRLVSILGLIILLVGLLAACSEQDEGKSGPPEGNDDEQKKVFDPASDPDAAQLTEYDDDRMQAQKDADKRLAEDLASGDYSLEDPYVKLDPYDAAPLSALLQFETDKPMQIEVITGTGDGEVPITKTWSAYKTEHEIPVLGLYPDETNQVLIKAYDKDGNKKSTEVSIKTDPLPDDMPQTDLKTSNPEQMADGLTFITTAKNYLYAVDEDANVRWYSSLDTRLILSRLSNGHFLINVRGNDEDQYKDMLEIDPLGKRYNAYRISIDNYDDDNLIHHDVIDLPSGNLLATVHDPDSKYVEDTMIEIDRNTGKTVQQIDLKDIFPEKVYEDYDGEYADDNDWFHQNAVWFDEADNSILVSSRHQDAVMNLSYPDADVQWILGADEGWSDNLEDKLLEPVDDDVKFPTAQHAVKKLPDMDDDPDTEDIILFDNNHVVTRGDETISDDYSRMVQYRINEKEQTVDEIWSYGEGRGEDFYSSIVGNVQYMPDTGNRLITSGYIAPNPDGDARESRIVETNDKDDADVLYEIKLSGFNEDSHKFAYRAHRWPLYTAPGT</sequence>
<dbReference type="InterPro" id="IPR035391">
    <property type="entry name" value="Arylsulfotran_N"/>
</dbReference>
<organism evidence="3 4">
    <name type="scientific">Lentibacillus kimchii</name>
    <dbReference type="NCBI Taxonomy" id="1542911"/>
    <lineage>
        <taxon>Bacteria</taxon>
        <taxon>Bacillati</taxon>
        <taxon>Bacillota</taxon>
        <taxon>Bacilli</taxon>
        <taxon>Bacillales</taxon>
        <taxon>Bacillaceae</taxon>
        <taxon>Lentibacillus</taxon>
    </lineage>
</organism>
<feature type="region of interest" description="Disordered" evidence="1">
    <location>
        <begin position="166"/>
        <end position="190"/>
    </location>
</feature>
<gene>
    <name evidence="3" type="ORF">ACFQU8_07655</name>
</gene>
<dbReference type="PANTHER" id="PTHR35340">
    <property type="entry name" value="PQQ ENZYME REPEAT PROTEIN-RELATED"/>
    <property type="match status" value="1"/>
</dbReference>
<keyword evidence="4" id="KW-1185">Reference proteome</keyword>
<evidence type="ECO:0000259" key="2">
    <source>
        <dbReference type="Pfam" id="PF17425"/>
    </source>
</evidence>